<protein>
    <submittedName>
        <fullName evidence="1">Uncharacterized protein</fullName>
    </submittedName>
</protein>
<evidence type="ECO:0000313" key="1">
    <source>
        <dbReference type="EMBL" id="MTB73313.1"/>
    </source>
</evidence>
<dbReference type="AlphaFoldDB" id="A0A6I3IKX4"/>
<dbReference type="Proteomes" id="UP000431092">
    <property type="component" value="Unassembled WGS sequence"/>
</dbReference>
<name>A0A6I3IKX4_9MICO</name>
<organism evidence="1 2">
    <name type="scientific">Arsenicicoccus cauae</name>
    <dbReference type="NCBI Taxonomy" id="2663847"/>
    <lineage>
        <taxon>Bacteria</taxon>
        <taxon>Bacillati</taxon>
        <taxon>Actinomycetota</taxon>
        <taxon>Actinomycetes</taxon>
        <taxon>Micrococcales</taxon>
        <taxon>Intrasporangiaceae</taxon>
        <taxon>Arsenicicoccus</taxon>
    </lineage>
</organism>
<sequence length="138" mass="15117">MSLRRVYLALDASDLRRLAGAEDVRVDDRPARAVTAAVRRELAEEDEEEQEYDALLECAAAASVRAGASRRVVAAADLPAASVHDVPDGYADVTVVGPVRRERLVSLHVDETTEHDDTDLLWHDVTELDQVIALVESD</sequence>
<dbReference type="RefSeq" id="WP_154594561.1">
    <property type="nucleotide sequence ID" value="NZ_CP171001.1"/>
</dbReference>
<keyword evidence="2" id="KW-1185">Reference proteome</keyword>
<evidence type="ECO:0000313" key="2">
    <source>
        <dbReference type="Proteomes" id="UP000431092"/>
    </source>
</evidence>
<dbReference type="Pfam" id="PF21853">
    <property type="entry name" value="DUF6912"/>
    <property type="match status" value="1"/>
</dbReference>
<gene>
    <name evidence="1" type="ORF">GGG17_15365</name>
</gene>
<dbReference type="EMBL" id="WLVL01000056">
    <property type="protein sequence ID" value="MTB73313.1"/>
    <property type="molecule type" value="Genomic_DNA"/>
</dbReference>
<proteinExistence type="predicted"/>
<dbReference type="InterPro" id="IPR054206">
    <property type="entry name" value="DUF6912"/>
</dbReference>
<reference evidence="1 2" key="1">
    <citation type="submission" date="2019-11" db="EMBL/GenBank/DDBJ databases">
        <title>Whole genome sequencing identifies a novel species of the genus Arsenicicoccus isolated from human blood.</title>
        <authorList>
            <person name="Jeong J.H."/>
            <person name="Kweon O.J."/>
            <person name="Kim H.R."/>
            <person name="Kim T.-H."/>
            <person name="Ha S.-M."/>
            <person name="Lee M.-K."/>
        </authorList>
    </citation>
    <scope>NUCLEOTIDE SEQUENCE [LARGE SCALE GENOMIC DNA]</scope>
    <source>
        <strain evidence="1 2">MKL-02</strain>
    </source>
</reference>
<comment type="caution">
    <text evidence="1">The sequence shown here is derived from an EMBL/GenBank/DDBJ whole genome shotgun (WGS) entry which is preliminary data.</text>
</comment>
<accession>A0A6I3IKX4</accession>